<dbReference type="InterPro" id="IPR022562">
    <property type="entry name" value="DUF3466"/>
</dbReference>
<dbReference type="AlphaFoldDB" id="A0A1G6A6W8"/>
<evidence type="ECO:0000313" key="4">
    <source>
        <dbReference type="Proteomes" id="UP000199626"/>
    </source>
</evidence>
<dbReference type="EMBL" id="FMXN01000001">
    <property type="protein sequence ID" value="SDB04188.1"/>
    <property type="molecule type" value="Genomic_DNA"/>
</dbReference>
<dbReference type="OrthoDB" id="6219137at2"/>
<accession>A0A1G6A6W8</accession>
<reference evidence="4" key="1">
    <citation type="submission" date="2016-10" db="EMBL/GenBank/DDBJ databases">
        <authorList>
            <person name="Varghese N."/>
            <person name="Submissions S."/>
        </authorList>
    </citation>
    <scope>NUCLEOTIDE SEQUENCE [LARGE SCALE GENOMIC DNA]</scope>
    <source>
        <strain evidence="4">CGMCC 1.10824</strain>
    </source>
</reference>
<feature type="chain" id="PRO_5011620187" evidence="2">
    <location>
        <begin position="24"/>
        <end position="598"/>
    </location>
</feature>
<organism evidence="3 4">
    <name type="scientific">Pseudidiomarina indica</name>
    <dbReference type="NCBI Taxonomy" id="1159017"/>
    <lineage>
        <taxon>Bacteria</taxon>
        <taxon>Pseudomonadati</taxon>
        <taxon>Pseudomonadota</taxon>
        <taxon>Gammaproteobacteria</taxon>
        <taxon>Alteromonadales</taxon>
        <taxon>Idiomarinaceae</taxon>
        <taxon>Pseudidiomarina</taxon>
    </lineage>
</organism>
<name>A0A1G6A6W8_9GAMM</name>
<keyword evidence="1" id="KW-0472">Membrane</keyword>
<evidence type="ECO:0000256" key="1">
    <source>
        <dbReference type="SAM" id="Phobius"/>
    </source>
</evidence>
<evidence type="ECO:0000256" key="2">
    <source>
        <dbReference type="SAM" id="SignalP"/>
    </source>
</evidence>
<keyword evidence="2" id="KW-0732">Signal</keyword>
<evidence type="ECO:0000313" key="3">
    <source>
        <dbReference type="EMBL" id="SDB04188.1"/>
    </source>
</evidence>
<dbReference type="RefSeq" id="WP_092590763.1">
    <property type="nucleotide sequence ID" value="NZ_FMXN01000001.1"/>
</dbReference>
<keyword evidence="4" id="KW-1185">Reference proteome</keyword>
<sequence>MKHFKTPLIVAAIAASFSGVAAAQNFTIVPIETPASVQHAYGVALNDQGLAALHMRLPYAAEIDFDHISSFMLSNLGLPEDFDPETDELTYRQYISLVMRLEDRVNSVLNTQRLAFNFAGDYDGQTVRLPALLNPQGDGASSNDNSADHQFLGLNQNNVRVGIASAPYTRFDHTYQPPTPEEGETPDPVTISYAKRDFTSRGIWYDGQELKLVEPLAQDILGGESAIFDINEHHVAVGFQSVALTPRSAEIWEKDCEKLADDPSSTITPYTCMWNIWHAEQRANVTNLPSYMGTPVASNGSIYDVEATVWQLDVNGNVISETRYAPLMERLEDDPQHFSTYAFAVNNNGIAVGQSWTYHDSGEEDEEPTPASRIRLPVVFIDGETRAMTTHPDYLWGSAADINDDNIAVGYVLRMVQGQRRAIPFQYDVDTETFSELPAFFKGSSTYPKAVNNQGIVVGTAEIDYSLDTIRRQAGFYLDLNNLEQGLINLNDVVGCETTHFIVSADAINEQNQILVTSVIEQRTEDSDGLIVGEQVAQTLLLNPFNGDFEGCDDNGGGSGGGGSVAPIERQGASMHWPTLLGMFLLGGLITIRRKIRS</sequence>
<dbReference type="STRING" id="1159017.SAMN02927930_00170"/>
<proteinExistence type="predicted"/>
<keyword evidence="1" id="KW-0812">Transmembrane</keyword>
<feature type="transmembrane region" description="Helical" evidence="1">
    <location>
        <begin position="575"/>
        <end position="592"/>
    </location>
</feature>
<protein>
    <submittedName>
        <fullName evidence="3">PEP-CTERM protein-sorting domain-containing protein</fullName>
    </submittedName>
</protein>
<feature type="signal peptide" evidence="2">
    <location>
        <begin position="1"/>
        <end position="23"/>
    </location>
</feature>
<dbReference type="Pfam" id="PF11949">
    <property type="entry name" value="DUF3466"/>
    <property type="match status" value="1"/>
</dbReference>
<gene>
    <name evidence="3" type="ORF">SAMN02927930_00170</name>
</gene>
<keyword evidence="1" id="KW-1133">Transmembrane helix</keyword>
<dbReference type="Proteomes" id="UP000199626">
    <property type="component" value="Unassembled WGS sequence"/>
</dbReference>